<keyword evidence="2" id="KW-0479">Metal-binding</keyword>
<dbReference type="Gene3D" id="1.10.630.10">
    <property type="entry name" value="Cytochrome P450"/>
    <property type="match status" value="1"/>
</dbReference>
<evidence type="ECO:0000256" key="2">
    <source>
        <dbReference type="ARBA" id="ARBA00022723"/>
    </source>
</evidence>
<dbReference type="InterPro" id="IPR036396">
    <property type="entry name" value="Cyt_P450_sf"/>
</dbReference>
<accession>A0ABR2F465</accession>
<evidence type="ECO:0000313" key="5">
    <source>
        <dbReference type="Proteomes" id="UP001472677"/>
    </source>
</evidence>
<protein>
    <recommendedName>
        <fullName evidence="6">Cytochrome P450</fullName>
    </recommendedName>
</protein>
<evidence type="ECO:0000256" key="1">
    <source>
        <dbReference type="ARBA" id="ARBA00010617"/>
    </source>
</evidence>
<keyword evidence="3" id="KW-0408">Iron</keyword>
<dbReference type="SUPFAM" id="SSF48264">
    <property type="entry name" value="Cytochrome P450"/>
    <property type="match status" value="1"/>
</dbReference>
<evidence type="ECO:0000256" key="3">
    <source>
        <dbReference type="ARBA" id="ARBA00023004"/>
    </source>
</evidence>
<sequence length="195" mass="22231">MGWPFIGNVISFLIALRSHDPDSFINNLVHRYGQTGIYKTSLFGNPSIIVCTPELSRKVLTDDEQFEFGYPMSFNKLLWKKALHGVSNSEHRRLRKLLVAPINCQEAVSMCIGYMEDIVISSLEELARNDSPIKFVTELKRIGFNVITKIFMGPTDYYSDSMPEYYADLSQGLVSPLPIDVPGFQFHRALKVKLY</sequence>
<comment type="similarity">
    <text evidence="1">Belongs to the cytochrome P450 family.</text>
</comment>
<dbReference type="Pfam" id="PF00067">
    <property type="entry name" value="p450"/>
    <property type="match status" value="1"/>
</dbReference>
<gene>
    <name evidence="4" type="ORF">V6N12_027867</name>
</gene>
<dbReference type="InterPro" id="IPR001128">
    <property type="entry name" value="Cyt_P450"/>
</dbReference>
<dbReference type="EMBL" id="JBBPBM010000008">
    <property type="protein sequence ID" value="KAK8571794.1"/>
    <property type="molecule type" value="Genomic_DNA"/>
</dbReference>
<dbReference type="PANTHER" id="PTHR24286:SF196">
    <property type="entry name" value="BETA-AMYRIN 11-OXIDASE-LIKE"/>
    <property type="match status" value="1"/>
</dbReference>
<dbReference type="PANTHER" id="PTHR24286">
    <property type="entry name" value="CYTOCHROME P450 26"/>
    <property type="match status" value="1"/>
</dbReference>
<comment type="caution">
    <text evidence="4">The sequence shown here is derived from an EMBL/GenBank/DDBJ whole genome shotgun (WGS) entry which is preliminary data.</text>
</comment>
<evidence type="ECO:0000313" key="4">
    <source>
        <dbReference type="EMBL" id="KAK8571794.1"/>
    </source>
</evidence>
<dbReference type="Proteomes" id="UP001472677">
    <property type="component" value="Unassembled WGS sequence"/>
</dbReference>
<organism evidence="4 5">
    <name type="scientific">Hibiscus sabdariffa</name>
    <name type="common">roselle</name>
    <dbReference type="NCBI Taxonomy" id="183260"/>
    <lineage>
        <taxon>Eukaryota</taxon>
        <taxon>Viridiplantae</taxon>
        <taxon>Streptophyta</taxon>
        <taxon>Embryophyta</taxon>
        <taxon>Tracheophyta</taxon>
        <taxon>Spermatophyta</taxon>
        <taxon>Magnoliopsida</taxon>
        <taxon>eudicotyledons</taxon>
        <taxon>Gunneridae</taxon>
        <taxon>Pentapetalae</taxon>
        <taxon>rosids</taxon>
        <taxon>malvids</taxon>
        <taxon>Malvales</taxon>
        <taxon>Malvaceae</taxon>
        <taxon>Malvoideae</taxon>
        <taxon>Hibiscus</taxon>
    </lineage>
</organism>
<keyword evidence="5" id="KW-1185">Reference proteome</keyword>
<evidence type="ECO:0008006" key="6">
    <source>
        <dbReference type="Google" id="ProtNLM"/>
    </source>
</evidence>
<proteinExistence type="inferred from homology"/>
<reference evidence="4 5" key="1">
    <citation type="journal article" date="2024" name="G3 (Bethesda)">
        <title>Genome assembly of Hibiscus sabdariffa L. provides insights into metabolisms of medicinal natural products.</title>
        <authorList>
            <person name="Kim T."/>
        </authorList>
    </citation>
    <scope>NUCLEOTIDE SEQUENCE [LARGE SCALE GENOMIC DNA]</scope>
    <source>
        <strain evidence="4">TK-2024</strain>
        <tissue evidence="4">Old leaves</tissue>
    </source>
</reference>
<name>A0ABR2F465_9ROSI</name>